<proteinExistence type="predicted"/>
<keyword evidence="7" id="KW-1185">Reference proteome</keyword>
<dbReference type="InterPro" id="IPR036615">
    <property type="entry name" value="Mur_ligase_C_dom_sf"/>
</dbReference>
<evidence type="ECO:0000256" key="1">
    <source>
        <dbReference type="ARBA" id="ARBA00022490"/>
    </source>
</evidence>
<dbReference type="EC" id="6.3.2.9" evidence="6"/>
<dbReference type="PANTHER" id="PTHR43692:SF1">
    <property type="entry name" value="UDP-N-ACETYLMURAMOYLALANINE--D-GLUTAMATE LIGASE"/>
    <property type="match status" value="1"/>
</dbReference>
<keyword evidence="1" id="KW-0963">Cytoplasm</keyword>
<feature type="non-terminal residue" evidence="6">
    <location>
        <position position="1"/>
    </location>
</feature>
<dbReference type="SUPFAM" id="SSF53244">
    <property type="entry name" value="MurD-like peptide ligases, peptide-binding domain"/>
    <property type="match status" value="1"/>
</dbReference>
<feature type="domain" description="Mur ligase C-terminal" evidence="5">
    <location>
        <begin position="13"/>
        <end position="125"/>
    </location>
</feature>
<dbReference type="HOGENOM" id="CLU_111965_0_0_0"/>
<dbReference type="GO" id="GO:0051301">
    <property type="term" value="P:cell division"/>
    <property type="evidence" value="ECO:0007669"/>
    <property type="project" value="InterPro"/>
</dbReference>
<dbReference type="STRING" id="1266370.NITGR_1030001"/>
<reference evidence="6 7" key="1">
    <citation type="journal article" date="2013" name="Front. Microbiol.">
        <title>The genome of Nitrospina gracilis illuminates the metabolism and evolution of the major marine nitrite oxidizer.</title>
        <authorList>
            <person name="Luecker S."/>
            <person name="Nowka B."/>
            <person name="Rattei T."/>
            <person name="Spieck E."/>
            <person name="and Daims H."/>
        </authorList>
    </citation>
    <scope>NUCLEOTIDE SEQUENCE [LARGE SCALE GENOMIC DNA]</scope>
    <source>
        <strain evidence="6 7">3/211</strain>
    </source>
</reference>
<comment type="caution">
    <text evidence="6">The sequence shown here is derived from an EMBL/GenBank/DDBJ whole genome shotgun (WGS) entry which is preliminary data.</text>
</comment>
<evidence type="ECO:0000259" key="5">
    <source>
        <dbReference type="Pfam" id="PF02875"/>
    </source>
</evidence>
<dbReference type="GO" id="GO:0008360">
    <property type="term" value="P:regulation of cell shape"/>
    <property type="evidence" value="ECO:0007669"/>
    <property type="project" value="InterPro"/>
</dbReference>
<gene>
    <name evidence="6" type="primary">murD</name>
    <name evidence="6" type="ORF">NITGR_1030001</name>
</gene>
<accession>M1YVN2</accession>
<dbReference type="GO" id="GO:0008764">
    <property type="term" value="F:UDP-N-acetylmuramoylalanine-D-glutamate ligase activity"/>
    <property type="evidence" value="ECO:0007669"/>
    <property type="project" value="UniProtKB-EC"/>
</dbReference>
<sequence>MPATLREFEGLPHRLEWVRTVNGVDFFNDSKGTNIGAVEKSINSFDRPVILIAGGKDKGGDFSALKEIFLGRIKYLVLIGEARSKIEAVLNGSFGHEAAQSMDAAVQVAYTHAEPGDVVLLSPACASFDMFRDYADRGERFRECVQRL</sequence>
<dbReference type="Gene3D" id="3.90.190.20">
    <property type="entry name" value="Mur ligase, C-terminal domain"/>
    <property type="match status" value="1"/>
</dbReference>
<protein>
    <submittedName>
        <fullName evidence="6">Fragment of UDP-N-acetylmuramoylalanine-D-glutamate ligase (Part 2)</fullName>
        <ecNumber evidence="6">6.3.2.9</ecNumber>
    </submittedName>
</protein>
<keyword evidence="4" id="KW-0067">ATP-binding</keyword>
<name>M1YVN2_NITG3</name>
<evidence type="ECO:0000313" key="6">
    <source>
        <dbReference type="EMBL" id="CCQ89377.1"/>
    </source>
</evidence>
<dbReference type="OrthoDB" id="9809796at2"/>
<evidence type="ECO:0000256" key="4">
    <source>
        <dbReference type="ARBA" id="ARBA00022840"/>
    </source>
</evidence>
<evidence type="ECO:0000256" key="2">
    <source>
        <dbReference type="ARBA" id="ARBA00022598"/>
    </source>
</evidence>
<evidence type="ECO:0000256" key="3">
    <source>
        <dbReference type="ARBA" id="ARBA00022741"/>
    </source>
</evidence>
<dbReference type="EMBL" id="CAQJ01000006">
    <property type="protein sequence ID" value="CCQ89377.1"/>
    <property type="molecule type" value="Genomic_DNA"/>
</dbReference>
<dbReference type="Proteomes" id="UP000011704">
    <property type="component" value="Unassembled WGS sequence"/>
</dbReference>
<dbReference type="Pfam" id="PF02875">
    <property type="entry name" value="Mur_ligase_C"/>
    <property type="match status" value="1"/>
</dbReference>
<dbReference type="InterPro" id="IPR005762">
    <property type="entry name" value="MurD"/>
</dbReference>
<keyword evidence="3" id="KW-0547">Nucleotide-binding</keyword>
<dbReference type="AlphaFoldDB" id="M1YVN2"/>
<dbReference type="GO" id="GO:0005524">
    <property type="term" value="F:ATP binding"/>
    <property type="evidence" value="ECO:0007669"/>
    <property type="project" value="UniProtKB-KW"/>
</dbReference>
<keyword evidence="2 6" id="KW-0436">Ligase</keyword>
<evidence type="ECO:0000313" key="7">
    <source>
        <dbReference type="Proteomes" id="UP000011704"/>
    </source>
</evidence>
<organism evidence="6 7">
    <name type="scientific">Nitrospina gracilis (strain 3/211)</name>
    <dbReference type="NCBI Taxonomy" id="1266370"/>
    <lineage>
        <taxon>Bacteria</taxon>
        <taxon>Pseudomonadati</taxon>
        <taxon>Nitrospinota/Tectimicrobiota group</taxon>
        <taxon>Nitrospinota</taxon>
        <taxon>Nitrospinia</taxon>
        <taxon>Nitrospinales</taxon>
        <taxon>Nitrospinaceae</taxon>
        <taxon>Nitrospina</taxon>
    </lineage>
</organism>
<dbReference type="InParanoid" id="M1YVN2"/>
<dbReference type="GO" id="GO:0005737">
    <property type="term" value="C:cytoplasm"/>
    <property type="evidence" value="ECO:0007669"/>
    <property type="project" value="InterPro"/>
</dbReference>
<dbReference type="InterPro" id="IPR004101">
    <property type="entry name" value="Mur_ligase_C"/>
</dbReference>
<dbReference type="PANTHER" id="PTHR43692">
    <property type="entry name" value="UDP-N-ACETYLMURAMOYLALANINE--D-GLUTAMATE LIGASE"/>
    <property type="match status" value="1"/>
</dbReference>